<protein>
    <submittedName>
        <fullName evidence="1">Uncharacterized protein</fullName>
    </submittedName>
</protein>
<accession>A0AAE1FCR3</accession>
<organism evidence="1 2">
    <name type="scientific">Petrolisthes cinctipes</name>
    <name type="common">Flat porcelain crab</name>
    <dbReference type="NCBI Taxonomy" id="88211"/>
    <lineage>
        <taxon>Eukaryota</taxon>
        <taxon>Metazoa</taxon>
        <taxon>Ecdysozoa</taxon>
        <taxon>Arthropoda</taxon>
        <taxon>Crustacea</taxon>
        <taxon>Multicrustacea</taxon>
        <taxon>Malacostraca</taxon>
        <taxon>Eumalacostraca</taxon>
        <taxon>Eucarida</taxon>
        <taxon>Decapoda</taxon>
        <taxon>Pleocyemata</taxon>
        <taxon>Anomura</taxon>
        <taxon>Galatheoidea</taxon>
        <taxon>Porcellanidae</taxon>
        <taxon>Petrolisthes</taxon>
    </lineage>
</organism>
<proteinExistence type="predicted"/>
<sequence length="109" mass="11641">MSNTGAGEEQRLDNGRTAAAGVVVVGGGRDVTAGYCWTETARKVSQSWVEKRGELASIGSVAMVRRGDGGRGAGTYVGQVDGWVGRDKVEKVCWRMVTEVGDRCYKTIL</sequence>
<evidence type="ECO:0000313" key="1">
    <source>
        <dbReference type="EMBL" id="KAK3871513.1"/>
    </source>
</evidence>
<comment type="caution">
    <text evidence="1">The sequence shown here is derived from an EMBL/GenBank/DDBJ whole genome shotgun (WGS) entry which is preliminary data.</text>
</comment>
<dbReference type="EMBL" id="JAWQEG010002502">
    <property type="protein sequence ID" value="KAK3871513.1"/>
    <property type="molecule type" value="Genomic_DNA"/>
</dbReference>
<evidence type="ECO:0000313" key="2">
    <source>
        <dbReference type="Proteomes" id="UP001286313"/>
    </source>
</evidence>
<dbReference type="AlphaFoldDB" id="A0AAE1FCR3"/>
<keyword evidence="2" id="KW-1185">Reference proteome</keyword>
<gene>
    <name evidence="1" type="ORF">Pcinc_023344</name>
</gene>
<name>A0AAE1FCR3_PETCI</name>
<dbReference type="Proteomes" id="UP001286313">
    <property type="component" value="Unassembled WGS sequence"/>
</dbReference>
<reference evidence="1" key="1">
    <citation type="submission" date="2023-10" db="EMBL/GenBank/DDBJ databases">
        <title>Genome assemblies of two species of porcelain crab, Petrolisthes cinctipes and Petrolisthes manimaculis (Anomura: Porcellanidae).</title>
        <authorList>
            <person name="Angst P."/>
        </authorList>
    </citation>
    <scope>NUCLEOTIDE SEQUENCE</scope>
    <source>
        <strain evidence="1">PB745_01</strain>
        <tissue evidence="1">Gill</tissue>
    </source>
</reference>